<dbReference type="Proteomes" id="UP000738349">
    <property type="component" value="Unassembled WGS sequence"/>
</dbReference>
<dbReference type="AlphaFoldDB" id="A0A9P9ETH4"/>
<evidence type="ECO:0000313" key="3">
    <source>
        <dbReference type="Proteomes" id="UP000738349"/>
    </source>
</evidence>
<keyword evidence="3" id="KW-1185">Reference proteome</keyword>
<sequence length="507" mass="56919">MAGIVETKSRRESSSDEDSERLVKKPRIEHPLAYKSVRIMTQGDIDSLYPLIVAYIETPSLADLITSFAIDMDTWPCNIVGTGFGNSDPEISPQPVEESLHAAVESYARNMSLGDGALRVMLPALEWKKRQLRDGVHESWRERARHERDFATTGSAILISLCKNITTLYLGGLGPFESPFQLYMLLSGMDRISHPGLRNVTRVEVIAGANGSTNDREYASLSYRKHFNYICRLPALESVVFDGVADQSGGNPHTLPQRTSTMKKLNIHHAHISGRVLGKLLDVPKHLEELSLSFGRLRLDSGESTPIFATTVGEHLSRHRDTLRMLDLYMGYSNYGDHGYDSESDSDREEASAYRPNPMSSLVRSLERQPKPRESSPSLSSEPRQEHGSRLGSFGDYKSMTHLSIGIKLLLGPTQDGKLAEQPPCRLIDALPPSLEYLCLYGYERGENADVDEHVDEFIEKREGRLPLLKEVKGMDERVDSEISVYKGQDEDSLWQRPKRDFGWVKA</sequence>
<dbReference type="OrthoDB" id="3437411at2759"/>
<accession>A0A9P9ETH4</accession>
<evidence type="ECO:0000313" key="2">
    <source>
        <dbReference type="EMBL" id="KAH7143652.1"/>
    </source>
</evidence>
<dbReference type="EMBL" id="JAGMUV010000009">
    <property type="protein sequence ID" value="KAH7143652.1"/>
    <property type="molecule type" value="Genomic_DNA"/>
</dbReference>
<feature type="region of interest" description="Disordered" evidence="1">
    <location>
        <begin position="1"/>
        <end position="22"/>
    </location>
</feature>
<feature type="compositionally biased region" description="Basic and acidic residues" evidence="1">
    <location>
        <begin position="7"/>
        <end position="22"/>
    </location>
</feature>
<protein>
    <submittedName>
        <fullName evidence="2">Uncharacterized protein</fullName>
    </submittedName>
</protein>
<feature type="compositionally biased region" description="Basic and acidic residues" evidence="1">
    <location>
        <begin position="365"/>
        <end position="374"/>
    </location>
</feature>
<evidence type="ECO:0000256" key="1">
    <source>
        <dbReference type="SAM" id="MobiDB-lite"/>
    </source>
</evidence>
<reference evidence="2" key="1">
    <citation type="journal article" date="2021" name="Nat. Commun.">
        <title>Genetic determinants of endophytism in the Arabidopsis root mycobiome.</title>
        <authorList>
            <person name="Mesny F."/>
            <person name="Miyauchi S."/>
            <person name="Thiergart T."/>
            <person name="Pickel B."/>
            <person name="Atanasova L."/>
            <person name="Karlsson M."/>
            <person name="Huettel B."/>
            <person name="Barry K.W."/>
            <person name="Haridas S."/>
            <person name="Chen C."/>
            <person name="Bauer D."/>
            <person name="Andreopoulos W."/>
            <person name="Pangilinan J."/>
            <person name="LaButti K."/>
            <person name="Riley R."/>
            <person name="Lipzen A."/>
            <person name="Clum A."/>
            <person name="Drula E."/>
            <person name="Henrissat B."/>
            <person name="Kohler A."/>
            <person name="Grigoriev I.V."/>
            <person name="Martin F.M."/>
            <person name="Hacquard S."/>
        </authorList>
    </citation>
    <scope>NUCLEOTIDE SEQUENCE</scope>
    <source>
        <strain evidence="2">MPI-CAGE-AT-0147</strain>
    </source>
</reference>
<name>A0A9P9ETH4_9HYPO</name>
<gene>
    <name evidence="2" type="ORF">EDB81DRAFT_796094</name>
</gene>
<organism evidence="2 3">
    <name type="scientific">Dactylonectria macrodidyma</name>
    <dbReference type="NCBI Taxonomy" id="307937"/>
    <lineage>
        <taxon>Eukaryota</taxon>
        <taxon>Fungi</taxon>
        <taxon>Dikarya</taxon>
        <taxon>Ascomycota</taxon>
        <taxon>Pezizomycotina</taxon>
        <taxon>Sordariomycetes</taxon>
        <taxon>Hypocreomycetidae</taxon>
        <taxon>Hypocreales</taxon>
        <taxon>Nectriaceae</taxon>
        <taxon>Dactylonectria</taxon>
    </lineage>
</organism>
<proteinExistence type="predicted"/>
<comment type="caution">
    <text evidence="2">The sequence shown here is derived from an EMBL/GenBank/DDBJ whole genome shotgun (WGS) entry which is preliminary data.</text>
</comment>
<feature type="region of interest" description="Disordered" evidence="1">
    <location>
        <begin position="340"/>
        <end position="393"/>
    </location>
</feature>